<dbReference type="RefSeq" id="WP_116391711.1">
    <property type="nucleotide sequence ID" value="NZ_QUQO01000001.1"/>
</dbReference>
<gene>
    <name evidence="5" type="ORF">DX908_07115</name>
</gene>
<dbReference type="CDD" id="cd07185">
    <property type="entry name" value="OmpA_C-like"/>
    <property type="match status" value="1"/>
</dbReference>
<reference evidence="5 6" key="1">
    <citation type="submission" date="2018-08" db="EMBL/GenBank/DDBJ databases">
        <title>Parvularcula sp. SM1705, isolated from surface water of the South Sea China.</title>
        <authorList>
            <person name="Sun L."/>
        </authorList>
    </citation>
    <scope>NUCLEOTIDE SEQUENCE [LARGE SCALE GENOMIC DNA]</scope>
    <source>
        <strain evidence="5 6">SM1705</strain>
    </source>
</reference>
<feature type="transmembrane region" description="Helical" evidence="3">
    <location>
        <begin position="21"/>
        <end position="42"/>
    </location>
</feature>
<evidence type="ECO:0000313" key="5">
    <source>
        <dbReference type="EMBL" id="RFB05080.1"/>
    </source>
</evidence>
<keyword evidence="3" id="KW-1133">Transmembrane helix</keyword>
<accession>A0A371RI18</accession>
<dbReference type="InterPro" id="IPR050330">
    <property type="entry name" value="Bact_OuterMem_StrucFunc"/>
</dbReference>
<comment type="caution">
    <text evidence="5">The sequence shown here is derived from an EMBL/GenBank/DDBJ whole genome shotgun (WGS) entry which is preliminary data.</text>
</comment>
<dbReference type="Proteomes" id="UP000264589">
    <property type="component" value="Unassembled WGS sequence"/>
</dbReference>
<dbReference type="GO" id="GO:0016020">
    <property type="term" value="C:membrane"/>
    <property type="evidence" value="ECO:0007669"/>
    <property type="project" value="UniProtKB-UniRule"/>
</dbReference>
<keyword evidence="3" id="KW-0812">Transmembrane</keyword>
<dbReference type="PROSITE" id="PS51123">
    <property type="entry name" value="OMPA_2"/>
    <property type="match status" value="1"/>
</dbReference>
<dbReference type="PANTHER" id="PTHR30329:SF21">
    <property type="entry name" value="LIPOPROTEIN YIAD-RELATED"/>
    <property type="match status" value="1"/>
</dbReference>
<sequence length="356" mass="38813">MARRRSRSSQANIWPGFVDGLSTLLLVLMFVLSIFVVAQFYLGEQLTKSQERLNEQDSELSRLRAELAALADDLALAKADAARLTDENSSLRLDLDVLQDTIDDKNAQIASLGTAIAASAEELEAEKALTEDQKSEIATLNAQLAALRRQLQSLQEALEAAEAKDLEQQAQIENLSSRLNAALARKVQELSEVRSRFFEEARSALQDLPGVTVRGDRLIISGDALFGSCEATLSAGAQESLDGVAIAILEIDRRIKQQIAGRENDEATQAIQNWVIRVDGHADQTPLGPSCAARFVDNKGLSTARALSVTRYLESRGVPSRRLVASGLGDDFPLVSGRDAASLAQNRRIEFKLTER</sequence>
<feature type="domain" description="OmpA-like" evidence="4">
    <location>
        <begin position="214"/>
        <end position="356"/>
    </location>
</feature>
<evidence type="ECO:0000259" key="4">
    <source>
        <dbReference type="PROSITE" id="PS51123"/>
    </source>
</evidence>
<evidence type="ECO:0000256" key="1">
    <source>
        <dbReference type="PROSITE-ProRule" id="PRU00473"/>
    </source>
</evidence>
<dbReference type="PANTHER" id="PTHR30329">
    <property type="entry name" value="STATOR ELEMENT OF FLAGELLAR MOTOR COMPLEX"/>
    <property type="match status" value="1"/>
</dbReference>
<dbReference type="InParanoid" id="A0A371RI18"/>
<feature type="coiled-coil region" evidence="2">
    <location>
        <begin position="46"/>
        <end position="178"/>
    </location>
</feature>
<dbReference type="Gene3D" id="3.30.1330.60">
    <property type="entry name" value="OmpA-like domain"/>
    <property type="match status" value="1"/>
</dbReference>
<name>A0A371RI18_9PROT</name>
<dbReference type="Pfam" id="PF00691">
    <property type="entry name" value="OmpA"/>
    <property type="match status" value="1"/>
</dbReference>
<evidence type="ECO:0000256" key="2">
    <source>
        <dbReference type="SAM" id="Coils"/>
    </source>
</evidence>
<keyword evidence="2" id="KW-0175">Coiled coil</keyword>
<dbReference type="SUPFAM" id="SSF103088">
    <property type="entry name" value="OmpA-like"/>
    <property type="match status" value="1"/>
</dbReference>
<dbReference type="OrthoDB" id="9815217at2"/>
<keyword evidence="1 3" id="KW-0472">Membrane</keyword>
<keyword evidence="6" id="KW-1185">Reference proteome</keyword>
<evidence type="ECO:0000256" key="3">
    <source>
        <dbReference type="SAM" id="Phobius"/>
    </source>
</evidence>
<organism evidence="5 6">
    <name type="scientific">Parvularcula marina</name>
    <dbReference type="NCBI Taxonomy" id="2292771"/>
    <lineage>
        <taxon>Bacteria</taxon>
        <taxon>Pseudomonadati</taxon>
        <taxon>Pseudomonadota</taxon>
        <taxon>Alphaproteobacteria</taxon>
        <taxon>Parvularculales</taxon>
        <taxon>Parvularculaceae</taxon>
        <taxon>Parvularcula</taxon>
    </lineage>
</organism>
<evidence type="ECO:0000313" key="6">
    <source>
        <dbReference type="Proteomes" id="UP000264589"/>
    </source>
</evidence>
<protein>
    <submittedName>
        <fullName evidence="5">Peptidoglycan-binding protein</fullName>
    </submittedName>
</protein>
<dbReference type="InterPro" id="IPR036737">
    <property type="entry name" value="OmpA-like_sf"/>
</dbReference>
<dbReference type="EMBL" id="QUQO01000001">
    <property type="protein sequence ID" value="RFB05080.1"/>
    <property type="molecule type" value="Genomic_DNA"/>
</dbReference>
<dbReference type="AlphaFoldDB" id="A0A371RI18"/>
<proteinExistence type="predicted"/>
<dbReference type="InterPro" id="IPR006665">
    <property type="entry name" value="OmpA-like"/>
</dbReference>